<evidence type="ECO:0000313" key="3">
    <source>
        <dbReference type="Proteomes" id="UP000694415"/>
    </source>
</evidence>
<evidence type="ECO:0000313" key="2">
    <source>
        <dbReference type="Ensembl" id="ENSMSIP00000037977.1"/>
    </source>
</evidence>
<sequence>MAWQGASQTLSLNKAIRPAAALHTRAPGRLCPRSLPRRSPRSPGNSPPTSHPRLRGRHPPTVFGKLRVRKLPTPSLGPARRQDSAASAETEARCSRLMAAMATRATEGSGEG</sequence>
<protein>
    <submittedName>
        <fullName evidence="2">Uncharacterized protein</fullName>
    </submittedName>
</protein>
<reference evidence="2" key="1">
    <citation type="submission" date="2025-08" db="UniProtKB">
        <authorList>
            <consortium name="Ensembl"/>
        </authorList>
    </citation>
    <scope>IDENTIFICATION</scope>
</reference>
<feature type="region of interest" description="Disordered" evidence="1">
    <location>
        <begin position="19"/>
        <end position="92"/>
    </location>
</feature>
<organism evidence="2 3">
    <name type="scientific">Mus spicilegus</name>
    <name type="common">Mound-building mouse</name>
    <dbReference type="NCBI Taxonomy" id="10103"/>
    <lineage>
        <taxon>Eukaryota</taxon>
        <taxon>Metazoa</taxon>
        <taxon>Chordata</taxon>
        <taxon>Craniata</taxon>
        <taxon>Vertebrata</taxon>
        <taxon>Euteleostomi</taxon>
        <taxon>Mammalia</taxon>
        <taxon>Eutheria</taxon>
        <taxon>Euarchontoglires</taxon>
        <taxon>Glires</taxon>
        <taxon>Rodentia</taxon>
        <taxon>Myomorpha</taxon>
        <taxon>Muroidea</taxon>
        <taxon>Muridae</taxon>
        <taxon>Murinae</taxon>
        <taxon>Mus</taxon>
        <taxon>Mus</taxon>
    </lineage>
</organism>
<keyword evidence="3" id="KW-1185">Reference proteome</keyword>
<accession>A0A8C6IJW9</accession>
<reference evidence="2" key="2">
    <citation type="submission" date="2025-09" db="UniProtKB">
        <authorList>
            <consortium name="Ensembl"/>
        </authorList>
    </citation>
    <scope>IDENTIFICATION</scope>
</reference>
<dbReference type="AlphaFoldDB" id="A0A8C6IJW9"/>
<dbReference type="Ensembl" id="ENSMSIT00000047929.1">
    <property type="protein sequence ID" value="ENSMSIP00000037977.1"/>
    <property type="gene ID" value="ENSMSIG00000031643.1"/>
</dbReference>
<name>A0A8C6IJW9_MUSSI</name>
<evidence type="ECO:0000256" key="1">
    <source>
        <dbReference type="SAM" id="MobiDB-lite"/>
    </source>
</evidence>
<proteinExistence type="predicted"/>
<dbReference type="GeneTree" id="ENSGT00940000176589"/>
<dbReference type="Proteomes" id="UP000694415">
    <property type="component" value="Unplaced"/>
</dbReference>